<dbReference type="RefSeq" id="WP_076199421.1">
    <property type="nucleotide sequence ID" value="NZ_CP019236.1"/>
</dbReference>
<name>A0A1P8JVA4_9BURK</name>
<evidence type="ECO:0000313" key="2">
    <source>
        <dbReference type="Proteomes" id="UP000186609"/>
    </source>
</evidence>
<keyword evidence="2" id="KW-1185">Reference proteome</keyword>
<dbReference type="EMBL" id="CP019236">
    <property type="protein sequence ID" value="APW37668.1"/>
    <property type="molecule type" value="Genomic_DNA"/>
</dbReference>
<dbReference type="KEGG" id="rhy:RD110_11070"/>
<reference evidence="1 2" key="1">
    <citation type="submission" date="2017-01" db="EMBL/GenBank/DDBJ databases">
        <authorList>
            <person name="Mah S.A."/>
            <person name="Swanson W.J."/>
            <person name="Moy G.W."/>
            <person name="Vacquier V.D."/>
        </authorList>
    </citation>
    <scope>NUCLEOTIDE SEQUENCE [LARGE SCALE GENOMIC DNA]</scope>
    <source>
        <strain evidence="1 2">DCY110</strain>
    </source>
</reference>
<dbReference type="STRING" id="1842727.RD110_11070"/>
<evidence type="ECO:0000313" key="1">
    <source>
        <dbReference type="EMBL" id="APW37668.1"/>
    </source>
</evidence>
<dbReference type="Proteomes" id="UP000186609">
    <property type="component" value="Chromosome"/>
</dbReference>
<dbReference type="AlphaFoldDB" id="A0A1P8JVA4"/>
<organism evidence="1 2">
    <name type="scientific">Rhodoferax koreensis</name>
    <dbReference type="NCBI Taxonomy" id="1842727"/>
    <lineage>
        <taxon>Bacteria</taxon>
        <taxon>Pseudomonadati</taxon>
        <taxon>Pseudomonadota</taxon>
        <taxon>Betaproteobacteria</taxon>
        <taxon>Burkholderiales</taxon>
        <taxon>Comamonadaceae</taxon>
        <taxon>Rhodoferax</taxon>
    </lineage>
</organism>
<sequence>MKFHLEAKVTISARTVVEADTLEAAIKIAAGRATASWEPSLNDEEVWICDDVDGTPFDIESQTL</sequence>
<gene>
    <name evidence="1" type="ORF">RD110_11070</name>
</gene>
<proteinExistence type="predicted"/>
<accession>A0A1P8JVA4</accession>
<protein>
    <submittedName>
        <fullName evidence="1">Uncharacterized protein</fullName>
    </submittedName>
</protein>